<dbReference type="InterPro" id="IPR012295">
    <property type="entry name" value="TBP_dom_sf"/>
</dbReference>
<dbReference type="PANTHER" id="PTHR10126">
    <property type="entry name" value="TATA-BOX BINDING PROTEIN"/>
    <property type="match status" value="1"/>
</dbReference>
<dbReference type="GO" id="GO:0006352">
    <property type="term" value="P:DNA-templated transcription initiation"/>
    <property type="evidence" value="ECO:0007669"/>
    <property type="project" value="InterPro"/>
</dbReference>
<organism evidence="5 6">
    <name type="scientific">Halosegnis rubeus</name>
    <dbReference type="NCBI Taxonomy" id="2212850"/>
    <lineage>
        <taxon>Archaea</taxon>
        <taxon>Methanobacteriati</taxon>
        <taxon>Methanobacteriota</taxon>
        <taxon>Stenosarchaea group</taxon>
        <taxon>Halobacteria</taxon>
        <taxon>Halobacteriales</taxon>
        <taxon>Natronomonadaceae</taxon>
        <taxon>Halosegnis</taxon>
    </lineage>
</organism>
<evidence type="ECO:0000256" key="2">
    <source>
        <dbReference type="ARBA" id="ARBA00022737"/>
    </source>
</evidence>
<name>A0A5N5U7Z1_9EURY</name>
<comment type="similarity">
    <text evidence="1">Belongs to the TBP family.</text>
</comment>
<keyword evidence="6" id="KW-1185">Reference proteome</keyword>
<dbReference type="Pfam" id="PF00352">
    <property type="entry name" value="TBP"/>
    <property type="match status" value="2"/>
</dbReference>
<evidence type="ECO:0000313" key="5">
    <source>
        <dbReference type="EMBL" id="KAB7514608.1"/>
    </source>
</evidence>
<keyword evidence="2" id="KW-0677">Repeat</keyword>
<protein>
    <submittedName>
        <fullName evidence="5">Uncharacterized protein</fullName>
    </submittedName>
</protein>
<dbReference type="PRINTS" id="PR00686">
    <property type="entry name" value="TIFACTORIID"/>
</dbReference>
<keyword evidence="3" id="KW-0238">DNA-binding</keyword>
<sequence>MFEVRGLFTRTQGNCTPVLSKKLGYMDVVSTMGSGDLGRELDLDAVIESLETEFDIESNPYSNSMVTIRLEPGGPAFTLYRTGGYQIRGTDSRETLFEANNRLLQALKSIGVEFSDTGFHQNNAVFLENFDTSVQLEALAIHLGLENVEYEPEQFPGVIYRPSSLETVMLVFSSGKSIITGTTSRETAEEAASHLRDQLRRLE</sequence>
<dbReference type="Gene3D" id="3.30.310.10">
    <property type="entry name" value="TATA-Binding Protein"/>
    <property type="match status" value="2"/>
</dbReference>
<evidence type="ECO:0000256" key="3">
    <source>
        <dbReference type="ARBA" id="ARBA00023125"/>
    </source>
</evidence>
<accession>A0A5N5U7Z1</accession>
<dbReference type="EMBL" id="QKKZ01000002">
    <property type="protein sequence ID" value="KAB7514608.1"/>
    <property type="molecule type" value="Genomic_DNA"/>
</dbReference>
<evidence type="ECO:0000256" key="4">
    <source>
        <dbReference type="ARBA" id="ARBA00023163"/>
    </source>
</evidence>
<gene>
    <name evidence="5" type="ORF">DM867_05675</name>
</gene>
<dbReference type="SUPFAM" id="SSF55945">
    <property type="entry name" value="TATA-box binding protein-like"/>
    <property type="match status" value="2"/>
</dbReference>
<keyword evidence="4" id="KW-0804">Transcription</keyword>
<dbReference type="AlphaFoldDB" id="A0A5N5U7Z1"/>
<reference evidence="5 6" key="1">
    <citation type="submission" date="2019-10" db="EMBL/GenBank/DDBJ databases">
        <title>Unraveling microbial dark matter from salterns through culturing: the case of the genus Halosegnis.</title>
        <authorList>
            <person name="Duran-Viseras A."/>
            <person name="Andrei A.-S."/>
            <person name="Vera-Gargallo B."/>
            <person name="Ghai R."/>
            <person name="Sanchez-Porro C."/>
            <person name="Ventosa A."/>
        </authorList>
    </citation>
    <scope>NUCLEOTIDE SEQUENCE [LARGE SCALE GENOMIC DNA]</scope>
    <source>
        <strain evidence="5 6">F18-79</strain>
    </source>
</reference>
<proteinExistence type="inferred from homology"/>
<evidence type="ECO:0000256" key="1">
    <source>
        <dbReference type="ARBA" id="ARBA00005560"/>
    </source>
</evidence>
<dbReference type="InterPro" id="IPR000814">
    <property type="entry name" value="TBP"/>
</dbReference>
<dbReference type="GO" id="GO:0003677">
    <property type="term" value="F:DNA binding"/>
    <property type="evidence" value="ECO:0007669"/>
    <property type="project" value="UniProtKB-KW"/>
</dbReference>
<dbReference type="Proteomes" id="UP000326865">
    <property type="component" value="Unassembled WGS sequence"/>
</dbReference>
<evidence type="ECO:0000313" key="6">
    <source>
        <dbReference type="Proteomes" id="UP000326865"/>
    </source>
</evidence>
<comment type="caution">
    <text evidence="5">The sequence shown here is derived from an EMBL/GenBank/DDBJ whole genome shotgun (WGS) entry which is preliminary data.</text>
</comment>